<accession>A0A6J5M3U5</accession>
<evidence type="ECO:0000313" key="1">
    <source>
        <dbReference type="EMBL" id="CAB4139766.1"/>
    </source>
</evidence>
<organism evidence="1">
    <name type="scientific">uncultured Caudovirales phage</name>
    <dbReference type="NCBI Taxonomy" id="2100421"/>
    <lineage>
        <taxon>Viruses</taxon>
        <taxon>Duplodnaviria</taxon>
        <taxon>Heunggongvirae</taxon>
        <taxon>Uroviricota</taxon>
        <taxon>Caudoviricetes</taxon>
        <taxon>Peduoviridae</taxon>
        <taxon>Maltschvirus</taxon>
        <taxon>Maltschvirus maltsch</taxon>
    </lineage>
</organism>
<sequence>MIVVTEESFRDAINRVAATTDGQIVLACLCEYSGFNRDIVVNESIEQTYANAALRRAYLYLRGFIRNEHLIDIEFGYRRGVEKKAGLKPVNPSERKRT</sequence>
<proteinExistence type="predicted"/>
<dbReference type="EMBL" id="LR796368">
    <property type="protein sequence ID" value="CAB4139766.1"/>
    <property type="molecule type" value="Genomic_DNA"/>
</dbReference>
<name>A0A6J5M3U5_9CAUD</name>
<reference evidence="1" key="1">
    <citation type="submission" date="2020-04" db="EMBL/GenBank/DDBJ databases">
        <authorList>
            <person name="Chiriac C."/>
            <person name="Salcher M."/>
            <person name="Ghai R."/>
            <person name="Kavagutti S V."/>
        </authorList>
    </citation>
    <scope>NUCLEOTIDE SEQUENCE</scope>
</reference>
<gene>
    <name evidence="1" type="ORF">UFOVP354_22</name>
</gene>
<protein>
    <submittedName>
        <fullName evidence="1">Uncharacterized protein</fullName>
    </submittedName>
</protein>